<sequence length="419" mass="48084">MGERTVGRGGLTGDGGENHPSIRKQRGPKKMSSISENADRLTCLPEEITSHILSLIPIRLAVQTCILSKRWRYTWTLLKKLDFNDYPLVFDRDSLTKFVDTVLEGKTSHIELFRIHFSNIWVRNSSVSKWINEAIRLNVREVDIQVKLLELPLSLFTCKTLTKLRLIVSCYDSDVLNFPSQVLLPCLKTLEISVMTKPSMNAFKLINGCPILESLSLEVTWHNDKEEYNFNIPTLKRLELRTLKCVSVINRVVLNVPNLEYLFVGNILCSLSCSTSRVDVLLNSPMPKFPNLKHLELKGSCCEWLSMFNVLENSSELEHLSIDEPEESLWVEPQLVPTCMLSKLKTMKFRKCKGQKWDLQFLEYMLGNSEVLKTLTIITSESLRPKKEMLLCAELLKFPRASRSCEIHFAGNWSHSTFN</sequence>
<accession>A0ACB9DW17</accession>
<gene>
    <name evidence="1" type="ORF">L2E82_21551</name>
</gene>
<evidence type="ECO:0000313" key="1">
    <source>
        <dbReference type="EMBL" id="KAI3750757.1"/>
    </source>
</evidence>
<evidence type="ECO:0000313" key="2">
    <source>
        <dbReference type="Proteomes" id="UP001055811"/>
    </source>
</evidence>
<reference evidence="1 2" key="2">
    <citation type="journal article" date="2022" name="Mol. Ecol. Resour.">
        <title>The genomes of chicory, endive, great burdock and yacon provide insights into Asteraceae paleo-polyploidization history and plant inulin production.</title>
        <authorList>
            <person name="Fan W."/>
            <person name="Wang S."/>
            <person name="Wang H."/>
            <person name="Wang A."/>
            <person name="Jiang F."/>
            <person name="Liu H."/>
            <person name="Zhao H."/>
            <person name="Xu D."/>
            <person name="Zhang Y."/>
        </authorList>
    </citation>
    <scope>NUCLEOTIDE SEQUENCE [LARGE SCALE GENOMIC DNA]</scope>
    <source>
        <strain evidence="2">cv. Punajuju</strain>
        <tissue evidence="1">Leaves</tissue>
    </source>
</reference>
<reference evidence="2" key="1">
    <citation type="journal article" date="2022" name="Mol. Ecol. Resour.">
        <title>The genomes of chicory, endive, great burdock and yacon provide insights into Asteraceae palaeo-polyploidization history and plant inulin production.</title>
        <authorList>
            <person name="Fan W."/>
            <person name="Wang S."/>
            <person name="Wang H."/>
            <person name="Wang A."/>
            <person name="Jiang F."/>
            <person name="Liu H."/>
            <person name="Zhao H."/>
            <person name="Xu D."/>
            <person name="Zhang Y."/>
        </authorList>
    </citation>
    <scope>NUCLEOTIDE SEQUENCE [LARGE SCALE GENOMIC DNA]</scope>
    <source>
        <strain evidence="2">cv. Punajuju</strain>
    </source>
</reference>
<organism evidence="1 2">
    <name type="scientific">Cichorium intybus</name>
    <name type="common">Chicory</name>
    <dbReference type="NCBI Taxonomy" id="13427"/>
    <lineage>
        <taxon>Eukaryota</taxon>
        <taxon>Viridiplantae</taxon>
        <taxon>Streptophyta</taxon>
        <taxon>Embryophyta</taxon>
        <taxon>Tracheophyta</taxon>
        <taxon>Spermatophyta</taxon>
        <taxon>Magnoliopsida</taxon>
        <taxon>eudicotyledons</taxon>
        <taxon>Gunneridae</taxon>
        <taxon>Pentapetalae</taxon>
        <taxon>asterids</taxon>
        <taxon>campanulids</taxon>
        <taxon>Asterales</taxon>
        <taxon>Asteraceae</taxon>
        <taxon>Cichorioideae</taxon>
        <taxon>Cichorieae</taxon>
        <taxon>Cichoriinae</taxon>
        <taxon>Cichorium</taxon>
    </lineage>
</organism>
<proteinExistence type="predicted"/>
<keyword evidence="2" id="KW-1185">Reference proteome</keyword>
<protein>
    <submittedName>
        <fullName evidence="1">Uncharacterized protein</fullName>
    </submittedName>
</protein>
<comment type="caution">
    <text evidence="1">The sequence shown here is derived from an EMBL/GenBank/DDBJ whole genome shotgun (WGS) entry which is preliminary data.</text>
</comment>
<dbReference type="Proteomes" id="UP001055811">
    <property type="component" value="Linkage Group LG04"/>
</dbReference>
<name>A0ACB9DW17_CICIN</name>
<dbReference type="EMBL" id="CM042012">
    <property type="protein sequence ID" value="KAI3750757.1"/>
    <property type="molecule type" value="Genomic_DNA"/>
</dbReference>